<accession>A0AA86MK38</accession>
<keyword evidence="1" id="KW-0812">Transmembrane</keyword>
<comment type="caution">
    <text evidence="2">The sequence shown here is derived from an EMBL/GenBank/DDBJ whole genome shotgun (WGS) entry which is preliminary data.</text>
</comment>
<dbReference type="EMBL" id="CAKJVE010000001">
    <property type="protein sequence ID" value="CAG9701733.1"/>
    <property type="molecule type" value="Genomic_DNA"/>
</dbReference>
<evidence type="ECO:0000313" key="3">
    <source>
        <dbReference type="EMBL" id="CAI3550400.1"/>
    </source>
</evidence>
<dbReference type="AlphaFoldDB" id="A0AA86MK38"/>
<name>A0AA86MK38_9CLOT</name>
<sequence>MSHPIPKDLKGEERIFSIPYLDLHFSKKATVYCLTTTVLSGLTLYISFYLFAFLFITLNIAAYILASFTVQKSKFEGGNVPFDTYLMRKIKYKKNRKIYIRKRGE</sequence>
<protein>
    <submittedName>
        <fullName evidence="2">Uncharacterized protein</fullName>
    </submittedName>
</protein>
<reference evidence="3" key="2">
    <citation type="submission" date="2022-10" db="EMBL/GenBank/DDBJ databases">
        <authorList>
            <person name="Aires J."/>
            <person name="Mesa V."/>
        </authorList>
    </citation>
    <scope>NUCLEOTIDE SEQUENCE</scope>
    <source>
        <strain evidence="3">Clostridium neonatale JD116</strain>
    </source>
</reference>
<proteinExistence type="predicted"/>
<reference evidence="2" key="1">
    <citation type="submission" date="2021-10" db="EMBL/GenBank/DDBJ databases">
        <authorList>
            <person name="Mesa V."/>
        </authorList>
    </citation>
    <scope>NUCLEOTIDE SEQUENCE</scope>
    <source>
        <strain evidence="2">CC3_PB</strain>
    </source>
</reference>
<dbReference type="Proteomes" id="UP000789738">
    <property type="component" value="Unassembled WGS sequence"/>
</dbReference>
<organism evidence="2 4">
    <name type="scientific">Clostridium neonatale</name>
    <dbReference type="NCBI Taxonomy" id="137838"/>
    <lineage>
        <taxon>Bacteria</taxon>
        <taxon>Bacillati</taxon>
        <taxon>Bacillota</taxon>
        <taxon>Clostridia</taxon>
        <taxon>Eubacteriales</taxon>
        <taxon>Clostridiaceae</taxon>
        <taxon>Clostridium</taxon>
    </lineage>
</organism>
<dbReference type="RefSeq" id="WP_210886782.1">
    <property type="nucleotide sequence ID" value="NZ_CAKJVE010000001.1"/>
</dbReference>
<evidence type="ECO:0000256" key="1">
    <source>
        <dbReference type="SAM" id="Phobius"/>
    </source>
</evidence>
<dbReference type="Proteomes" id="UP001189143">
    <property type="component" value="Unassembled WGS sequence"/>
</dbReference>
<evidence type="ECO:0000313" key="4">
    <source>
        <dbReference type="Proteomes" id="UP000789738"/>
    </source>
</evidence>
<keyword evidence="1" id="KW-0472">Membrane</keyword>
<keyword evidence="1" id="KW-1133">Transmembrane helix</keyword>
<feature type="transmembrane region" description="Helical" evidence="1">
    <location>
        <begin position="44"/>
        <end position="66"/>
    </location>
</feature>
<dbReference type="EMBL" id="CAMTCP010000099">
    <property type="protein sequence ID" value="CAI3550400.1"/>
    <property type="molecule type" value="Genomic_DNA"/>
</dbReference>
<evidence type="ECO:0000313" key="2">
    <source>
        <dbReference type="EMBL" id="CAG9701733.1"/>
    </source>
</evidence>
<gene>
    <name evidence="3" type="ORF">CNEO2_180017</name>
    <name evidence="2" type="ORF">CNEO_10253</name>
</gene>